<accession>A0AA36BUM1</accession>
<protein>
    <submittedName>
        <fullName evidence="1">Uncharacterized protein</fullName>
    </submittedName>
</protein>
<dbReference type="AlphaFoldDB" id="A0AA36BUM1"/>
<organism evidence="1 2">
    <name type="scientific">Octopus vulgaris</name>
    <name type="common">Common octopus</name>
    <dbReference type="NCBI Taxonomy" id="6645"/>
    <lineage>
        <taxon>Eukaryota</taxon>
        <taxon>Metazoa</taxon>
        <taxon>Spiralia</taxon>
        <taxon>Lophotrochozoa</taxon>
        <taxon>Mollusca</taxon>
        <taxon>Cephalopoda</taxon>
        <taxon>Coleoidea</taxon>
        <taxon>Octopodiformes</taxon>
        <taxon>Octopoda</taxon>
        <taxon>Incirrata</taxon>
        <taxon>Octopodidae</taxon>
        <taxon>Octopus</taxon>
    </lineage>
</organism>
<dbReference type="EMBL" id="OX597838">
    <property type="protein sequence ID" value="CAI9740913.1"/>
    <property type="molecule type" value="Genomic_DNA"/>
</dbReference>
<keyword evidence="2" id="KW-1185">Reference proteome</keyword>
<proteinExistence type="predicted"/>
<gene>
    <name evidence="1" type="ORF">OCTVUL_1B031500</name>
</gene>
<dbReference type="Proteomes" id="UP001162480">
    <property type="component" value="Chromosome 25"/>
</dbReference>
<evidence type="ECO:0000313" key="1">
    <source>
        <dbReference type="EMBL" id="CAI9740913.1"/>
    </source>
</evidence>
<reference evidence="1" key="1">
    <citation type="submission" date="2023-08" db="EMBL/GenBank/DDBJ databases">
        <authorList>
            <person name="Alioto T."/>
            <person name="Alioto T."/>
            <person name="Gomez Garrido J."/>
        </authorList>
    </citation>
    <scope>NUCLEOTIDE SEQUENCE</scope>
</reference>
<sequence length="75" mass="8470">MKRKSEVCYSSSKCDGDFFGENNHGFGVLRLRRMKSEATVAAAVGSQAMDDEETEEATPRSTFRCRRQLQVLHIV</sequence>
<name>A0AA36BUM1_OCTVU</name>
<evidence type="ECO:0000313" key="2">
    <source>
        <dbReference type="Proteomes" id="UP001162480"/>
    </source>
</evidence>